<accession>A0A423T7I0</accession>
<feature type="compositionally biased region" description="Low complexity" evidence="1">
    <location>
        <begin position="245"/>
        <end position="261"/>
    </location>
</feature>
<feature type="region of interest" description="Disordered" evidence="1">
    <location>
        <begin position="179"/>
        <end position="284"/>
    </location>
</feature>
<evidence type="ECO:0000313" key="2">
    <source>
        <dbReference type="EMBL" id="ROT72405.1"/>
    </source>
</evidence>
<dbReference type="AlphaFoldDB" id="A0A423T7I0"/>
<protein>
    <submittedName>
        <fullName evidence="2">Uncharacterized protein</fullName>
    </submittedName>
</protein>
<gene>
    <name evidence="2" type="ORF">C7M84_009210</name>
</gene>
<feature type="compositionally biased region" description="Low complexity" evidence="1">
    <location>
        <begin position="179"/>
        <end position="195"/>
    </location>
</feature>
<name>A0A423T7I0_PENVA</name>
<proteinExistence type="predicted"/>
<reference evidence="2 3" key="2">
    <citation type="submission" date="2019-01" db="EMBL/GenBank/DDBJ databases">
        <title>The decoding of complex shrimp genome reveals the adaptation for benthos swimmer, frequently molting mechanism and breeding impact on genome.</title>
        <authorList>
            <person name="Sun Y."/>
            <person name="Gao Y."/>
            <person name="Yu Y."/>
        </authorList>
    </citation>
    <scope>NUCLEOTIDE SEQUENCE [LARGE SCALE GENOMIC DNA]</scope>
    <source>
        <tissue evidence="2">Muscle</tissue>
    </source>
</reference>
<dbReference type="EMBL" id="QCYY01002160">
    <property type="protein sequence ID" value="ROT72405.1"/>
    <property type="molecule type" value="Genomic_DNA"/>
</dbReference>
<organism evidence="2 3">
    <name type="scientific">Penaeus vannamei</name>
    <name type="common">Whiteleg shrimp</name>
    <name type="synonym">Litopenaeus vannamei</name>
    <dbReference type="NCBI Taxonomy" id="6689"/>
    <lineage>
        <taxon>Eukaryota</taxon>
        <taxon>Metazoa</taxon>
        <taxon>Ecdysozoa</taxon>
        <taxon>Arthropoda</taxon>
        <taxon>Crustacea</taxon>
        <taxon>Multicrustacea</taxon>
        <taxon>Malacostraca</taxon>
        <taxon>Eumalacostraca</taxon>
        <taxon>Eucarida</taxon>
        <taxon>Decapoda</taxon>
        <taxon>Dendrobranchiata</taxon>
        <taxon>Penaeoidea</taxon>
        <taxon>Penaeidae</taxon>
        <taxon>Penaeus</taxon>
    </lineage>
</organism>
<evidence type="ECO:0000256" key="1">
    <source>
        <dbReference type="SAM" id="MobiDB-lite"/>
    </source>
</evidence>
<dbReference type="Proteomes" id="UP000283509">
    <property type="component" value="Unassembled WGS sequence"/>
</dbReference>
<dbReference type="STRING" id="6689.A0A423T7I0"/>
<keyword evidence="3" id="KW-1185">Reference proteome</keyword>
<sequence>MLIGGCDVELELRCRGPTVMENVPLLPVVALLRLFTPLELALCNHLSSILYPLYCAMTAGRSHRVYSEADGVPGGGARGGKGAKGAGGGVGRYGYRGISNSGGYEMTWEDIVLAMQLSAMCFGALLALCIVACCAYKICGPAQEEDWGSRYSVLKPAPRLPPELLREIYTLPTPTALSQASSAAANPSTATGADASGTPSHRGASGGKASGVTCAKMEGGPRVTSVSAEPVPNSTRGTATSLAHLPNGRPRGPPLGGDTTPATPPVGPRRPIPREGPSPSPPDS</sequence>
<feature type="compositionally biased region" description="Pro residues" evidence="1">
    <location>
        <begin position="262"/>
        <end position="284"/>
    </location>
</feature>
<comment type="caution">
    <text evidence="2">The sequence shown here is derived from an EMBL/GenBank/DDBJ whole genome shotgun (WGS) entry which is preliminary data.</text>
</comment>
<reference evidence="2 3" key="1">
    <citation type="submission" date="2018-04" db="EMBL/GenBank/DDBJ databases">
        <authorList>
            <person name="Zhang X."/>
            <person name="Yuan J."/>
            <person name="Li F."/>
            <person name="Xiang J."/>
        </authorList>
    </citation>
    <scope>NUCLEOTIDE SEQUENCE [LARGE SCALE GENOMIC DNA]</scope>
    <source>
        <tissue evidence="2">Muscle</tissue>
    </source>
</reference>
<feature type="compositionally biased region" description="Polar residues" evidence="1">
    <location>
        <begin position="224"/>
        <end position="241"/>
    </location>
</feature>
<evidence type="ECO:0000313" key="3">
    <source>
        <dbReference type="Proteomes" id="UP000283509"/>
    </source>
</evidence>